<proteinExistence type="predicted"/>
<feature type="region of interest" description="Disordered" evidence="1">
    <location>
        <begin position="1"/>
        <end position="90"/>
    </location>
</feature>
<reference evidence="2 3" key="1">
    <citation type="submission" date="2024-07" db="EMBL/GenBank/DDBJ databases">
        <authorList>
            <person name="Lee S."/>
            <person name="Kang M."/>
        </authorList>
    </citation>
    <scope>NUCLEOTIDE SEQUENCE [LARGE SCALE GENOMIC DNA]</scope>
    <source>
        <strain evidence="2 3">DS6</strain>
    </source>
</reference>
<gene>
    <name evidence="2" type="ORF">AB3X52_15820</name>
</gene>
<organism evidence="2 3">
    <name type="scientific">Nocardioides eburneus</name>
    <dbReference type="NCBI Taxonomy" id="3231482"/>
    <lineage>
        <taxon>Bacteria</taxon>
        <taxon>Bacillati</taxon>
        <taxon>Actinomycetota</taxon>
        <taxon>Actinomycetes</taxon>
        <taxon>Propionibacteriales</taxon>
        <taxon>Nocardioidaceae</taxon>
        <taxon>Nocardioides</taxon>
    </lineage>
</organism>
<sequence length="90" mass="9655">MTEKQRPEDDQSDDQSEGQVSEVQRLGDDTTGTPQAPEDSTAGYPDSESGGADEGAAGPESSPPENRRDNENSRSGHRRPGQSIEDEKLP</sequence>
<dbReference type="EMBL" id="JBFPJR010000032">
    <property type="protein sequence ID" value="MEX0429094.1"/>
    <property type="molecule type" value="Genomic_DNA"/>
</dbReference>
<comment type="caution">
    <text evidence="2">The sequence shown here is derived from an EMBL/GenBank/DDBJ whole genome shotgun (WGS) entry which is preliminary data.</text>
</comment>
<dbReference type="RefSeq" id="WP_367995059.1">
    <property type="nucleotide sequence ID" value="NZ_JBFPJR010000032.1"/>
</dbReference>
<feature type="compositionally biased region" description="Low complexity" evidence="1">
    <location>
        <begin position="46"/>
        <end position="60"/>
    </location>
</feature>
<protein>
    <submittedName>
        <fullName evidence="2">Uncharacterized protein</fullName>
    </submittedName>
</protein>
<feature type="compositionally biased region" description="Basic and acidic residues" evidence="1">
    <location>
        <begin position="65"/>
        <end position="74"/>
    </location>
</feature>
<evidence type="ECO:0000313" key="2">
    <source>
        <dbReference type="EMBL" id="MEX0429094.1"/>
    </source>
</evidence>
<name>A0ABV3T341_9ACTN</name>
<accession>A0ABV3T341</accession>
<dbReference type="Proteomes" id="UP001556631">
    <property type="component" value="Unassembled WGS sequence"/>
</dbReference>
<evidence type="ECO:0000313" key="3">
    <source>
        <dbReference type="Proteomes" id="UP001556631"/>
    </source>
</evidence>
<keyword evidence="3" id="KW-1185">Reference proteome</keyword>
<evidence type="ECO:0000256" key="1">
    <source>
        <dbReference type="SAM" id="MobiDB-lite"/>
    </source>
</evidence>